<dbReference type="Proteomes" id="UP000283530">
    <property type="component" value="Unassembled WGS sequence"/>
</dbReference>
<evidence type="ECO:0000256" key="7">
    <source>
        <dbReference type="ARBA" id="ARBA00023316"/>
    </source>
</evidence>
<evidence type="ECO:0000256" key="9">
    <source>
        <dbReference type="PIRSR" id="PIRSR605150-2"/>
    </source>
</evidence>
<evidence type="ECO:0000256" key="1">
    <source>
        <dbReference type="ARBA" id="ARBA00004127"/>
    </source>
</evidence>
<comment type="subcellular location">
    <subcellularLocation>
        <location evidence="1">Endomembrane system</location>
        <topology evidence="1">Multi-pass membrane protein</topology>
    </subcellularLocation>
</comment>
<evidence type="ECO:0000256" key="10">
    <source>
        <dbReference type="PIRSR" id="PIRSR605150-3"/>
    </source>
</evidence>
<comment type="caution">
    <text evidence="12">The sequence shown here is derived from an EMBL/GenBank/DDBJ whole genome shotgun (WGS) entry which is preliminary data.</text>
</comment>
<evidence type="ECO:0000256" key="5">
    <source>
        <dbReference type="ARBA" id="ARBA00022989"/>
    </source>
</evidence>
<evidence type="ECO:0000256" key="11">
    <source>
        <dbReference type="SAM" id="Phobius"/>
    </source>
</evidence>
<dbReference type="GO" id="GO:0012505">
    <property type="term" value="C:endomembrane system"/>
    <property type="evidence" value="ECO:0007669"/>
    <property type="project" value="UniProtKB-SubCell"/>
</dbReference>
<dbReference type="GO" id="GO:0030244">
    <property type="term" value="P:cellulose biosynthetic process"/>
    <property type="evidence" value="ECO:0007669"/>
    <property type="project" value="InterPro"/>
</dbReference>
<gene>
    <name evidence="12" type="ORF">CKAN_01456600</name>
</gene>
<feature type="transmembrane region" description="Helical" evidence="11">
    <location>
        <begin position="556"/>
        <end position="576"/>
    </location>
</feature>
<dbReference type="InterPro" id="IPR029044">
    <property type="entry name" value="Nucleotide-diphossugar_trans"/>
</dbReference>
<feature type="binding site" evidence="9">
    <location>
        <position position="814"/>
    </location>
    <ligand>
        <name>UDP-alpha-D-glucose</name>
        <dbReference type="ChEBI" id="CHEBI:58885"/>
    </ligand>
</feature>
<dbReference type="SUPFAM" id="SSF53448">
    <property type="entry name" value="Nucleotide-diphospho-sugar transferases"/>
    <property type="match status" value="2"/>
</dbReference>
<evidence type="ECO:0000256" key="2">
    <source>
        <dbReference type="ARBA" id="ARBA00022676"/>
    </source>
</evidence>
<feature type="transmembrane region" description="Helical" evidence="11">
    <location>
        <begin position="1242"/>
        <end position="1262"/>
    </location>
</feature>
<keyword evidence="7" id="KW-0961">Cell wall biogenesis/degradation</keyword>
<feature type="transmembrane region" description="Helical" evidence="11">
    <location>
        <begin position="1368"/>
        <end position="1395"/>
    </location>
</feature>
<proteinExistence type="predicted"/>
<feature type="binding site" evidence="10">
    <location>
        <position position="978"/>
    </location>
    <ligand>
        <name>Mn(2+)</name>
        <dbReference type="ChEBI" id="CHEBI:29035"/>
    </ligand>
</feature>
<dbReference type="GO" id="GO:0016760">
    <property type="term" value="F:cellulose synthase (UDP-forming) activity"/>
    <property type="evidence" value="ECO:0007669"/>
    <property type="project" value="InterPro"/>
</dbReference>
<dbReference type="InterPro" id="IPR005150">
    <property type="entry name" value="Cellulose_synth"/>
</dbReference>
<organism evidence="12 13">
    <name type="scientific">Cinnamomum micranthum f. kanehirae</name>
    <dbReference type="NCBI Taxonomy" id="337451"/>
    <lineage>
        <taxon>Eukaryota</taxon>
        <taxon>Viridiplantae</taxon>
        <taxon>Streptophyta</taxon>
        <taxon>Embryophyta</taxon>
        <taxon>Tracheophyta</taxon>
        <taxon>Spermatophyta</taxon>
        <taxon>Magnoliopsida</taxon>
        <taxon>Magnoliidae</taxon>
        <taxon>Laurales</taxon>
        <taxon>Lauraceae</taxon>
        <taxon>Cinnamomum</taxon>
    </lineage>
</organism>
<sequence>MVLKSKKEEEEEEMDLKQIPPLHTLRVERIRATINRAHIFLHSLILLALLYYRASWFFFFLTSHSHTWTFTLTWFLLLTSELTLSFIWLLSAAYRWRPVSRTAFPERLSDDSQLPGIDVFICTADPVKEPPLDVMNTVVSAMALDYPTEKLWVYLSDDGGADITLYAMRKAFSFAMVWLPFCRKYGVRTRCPNAYFSKENEEDDGLMRRGEFWSEREKMKFMYEAFKEQVECAKEMGLIEDDNLSKKAKADRAPLIEVIGEKELDMTEDHDKMPQLVYVRREKRPTHPHNFKAGALNALLRVSSLWSNGSHILVLDCDMYSNDPTSAKAAMCFHLDPTLSPSLAFVQFPQMFHNISPNDIYCRQVREIFKVWWYGCDGLNGPLLSGTGFYMKREALYGTAPGLDLPKDLIQRRQWFGHSNELLRTLRSDYKCNIVENGLESNGLLLEAHLLASCTYEKGTKWGKQASPLQSLQVGFFYDSVVEDYMTGFRLHCRGWNSVYYDPPRPQFLGIAPNNLNDRLVQHKRLTSGLLEITFSRYCTLSYGIMSGHSILHTMCISYWAFMPFYSIFALCYATVPQLSLLNGISLYPKVSDPWFALFAAVFISGSCQHLFEVLHSGGSFRTWWNELRIWMIRSVSSNFFGCLEIATSLIGVQRVDFVLTSKVTEEDQVDRYAKGVFNFQGAACSRRPLYQEEEKEMENRESLPLHTLQVNKAIVTLKRAHIFVHSLLVMALLYYRASSLFFSITSHSHPWTFTPAIWLLLLTSELTLSFIWLMGSAYRWKPISRAAFPEQLSDGDSRLPRIDVFICTADLAKEPSLDVMNTVVSAMALDYPAEKLWVYLSDDGGANITLYAMRKAFSFAMVWLPFCRKYGVRTRCPNAYFSMDNKGGEGQIRSAEFWNEREKMKFMYEAFKDQVERAEEMGMIGDENLSQKAKADRAPIIEVIGEKELDMMEDHDKMPHLVYVRREKRPTHPHNFKAGALNVLLRVSSLLSNGSHILVLDCDMYSNDPTSAKAAMCFHLDPTLSPSLAFVQFPQMFHNISPTDIYCGQLREAFKVWWYGCDGLNGPILSGTGFYMKREALYGTAPGLDLPKDLIQRRQWFGHSNELLRTLHSDYKCNIVENGLESNGMLQEAHLLASCNYEKGTKWGKQASPLQTLQVGFFYDSLVEDYMTGFRLHCKGWNSVYYDPPRPQFLGSTPNNMNVFLVQNKRWTSGLLQVTFSRYCPLTYGIMSGHSILHTMCISYVAFMPLYSIFALCYATVPQLGLLNGISLYPKVSDPWFAVFAAVFISGSCQHLFEVLHTGGSFRMWWNELRIWMIKSVSANFFGCLDFATKLFGVKQVDFELTSKVTEEDQVDRYTNGVFDFQGAGLILVPVVTSSILNMAALIGGVWRVIVEGNYGALMVQLFLTLLITISSYPIIEGFAIRRDAGRVPPLITFFSIICTMVLLSLGFIVFTM</sequence>
<feature type="transmembrane region" description="Helical" evidence="11">
    <location>
        <begin position="72"/>
        <end position="94"/>
    </location>
</feature>
<keyword evidence="2" id="KW-0328">Glycosyltransferase</keyword>
<feature type="transmembrane region" description="Helical" evidence="11">
    <location>
        <begin position="757"/>
        <end position="776"/>
    </location>
</feature>
<protein>
    <submittedName>
        <fullName evidence="12">Cellulose synthase</fullName>
    </submittedName>
</protein>
<feature type="transmembrane region" description="Helical" evidence="11">
    <location>
        <begin position="1433"/>
        <end position="1456"/>
    </location>
</feature>
<dbReference type="GO" id="GO:0016020">
    <property type="term" value="C:membrane"/>
    <property type="evidence" value="ECO:0007669"/>
    <property type="project" value="InterPro"/>
</dbReference>
<dbReference type="OrthoDB" id="1729325at2759"/>
<feature type="transmembrane region" description="Helical" evidence="11">
    <location>
        <begin position="1401"/>
        <end position="1421"/>
    </location>
</feature>
<feature type="binding site" evidence="10">
    <location>
        <position position="1002"/>
    </location>
    <ligand>
        <name>Mn(2+)</name>
        <dbReference type="ChEBI" id="CHEBI:29035"/>
    </ligand>
</feature>
<dbReference type="STRING" id="337451.A0A443P4J7"/>
<keyword evidence="6 11" id="KW-0472">Membrane</keyword>
<feature type="binding site" evidence="9">
    <location>
        <position position="844"/>
    </location>
    <ligand>
        <name>UDP-alpha-D-glucose</name>
        <dbReference type="ChEBI" id="CHEBI:58885"/>
    </ligand>
</feature>
<dbReference type="FunFam" id="3.90.550.10:FF:000194">
    <property type="entry name" value="Cellulose synthase-like protein G2 isoform A"/>
    <property type="match status" value="1"/>
</dbReference>
<dbReference type="PANTHER" id="PTHR13301">
    <property type="entry name" value="X-BOX TRANSCRIPTION FACTOR-RELATED"/>
    <property type="match status" value="1"/>
</dbReference>
<feature type="transmembrane region" description="Helical" evidence="11">
    <location>
        <begin position="1282"/>
        <end position="1301"/>
    </location>
</feature>
<evidence type="ECO:0000256" key="6">
    <source>
        <dbReference type="ARBA" id="ARBA00023136"/>
    </source>
</evidence>
<reference evidence="12 13" key="1">
    <citation type="journal article" date="2019" name="Nat. Plants">
        <title>Stout camphor tree genome fills gaps in understanding of flowering plant genome evolution.</title>
        <authorList>
            <person name="Chaw S.M."/>
            <person name="Liu Y.C."/>
            <person name="Wu Y.W."/>
            <person name="Wang H.Y."/>
            <person name="Lin C.I."/>
            <person name="Wu C.S."/>
            <person name="Ke H.M."/>
            <person name="Chang L.Y."/>
            <person name="Hsu C.Y."/>
            <person name="Yang H.T."/>
            <person name="Sudianto E."/>
            <person name="Hsu M.H."/>
            <person name="Wu K.P."/>
            <person name="Wang L.N."/>
            <person name="Leebens-Mack J.H."/>
            <person name="Tsai I.J."/>
        </authorList>
    </citation>
    <scope>NUCLEOTIDE SEQUENCE [LARGE SCALE GENOMIC DNA]</scope>
    <source>
        <strain evidence="13">cv. Chaw 1501</strain>
        <tissue evidence="12">Young leaves</tissue>
    </source>
</reference>
<keyword evidence="3" id="KW-0808">Transferase</keyword>
<evidence type="ECO:0000256" key="3">
    <source>
        <dbReference type="ARBA" id="ARBA00022679"/>
    </source>
</evidence>
<feature type="transmembrane region" description="Helical" evidence="11">
    <location>
        <begin position="723"/>
        <end position="745"/>
    </location>
</feature>
<accession>A0A443P4J7</accession>
<feature type="active site" evidence="8">
    <location>
        <position position="844"/>
    </location>
</feature>
<evidence type="ECO:0000313" key="12">
    <source>
        <dbReference type="EMBL" id="RWR85694.1"/>
    </source>
</evidence>
<dbReference type="GO" id="GO:0071555">
    <property type="term" value="P:cell wall organization"/>
    <property type="evidence" value="ECO:0007669"/>
    <property type="project" value="UniProtKB-KW"/>
</dbReference>
<feature type="binding site" evidence="9">
    <location>
        <position position="815"/>
    </location>
    <ligand>
        <name>UDP-alpha-D-glucose</name>
        <dbReference type="ChEBI" id="CHEBI:58885"/>
    </ligand>
</feature>
<dbReference type="EMBL" id="QPKB01000005">
    <property type="protein sequence ID" value="RWR85694.1"/>
    <property type="molecule type" value="Genomic_DNA"/>
</dbReference>
<feature type="active site" evidence="8">
    <location>
        <position position="1170"/>
    </location>
</feature>
<evidence type="ECO:0000313" key="13">
    <source>
        <dbReference type="Proteomes" id="UP000283530"/>
    </source>
</evidence>
<dbReference type="Pfam" id="PF03552">
    <property type="entry name" value="Cellulose_synt"/>
    <property type="match status" value="4"/>
</dbReference>
<feature type="transmembrane region" description="Helical" evidence="11">
    <location>
        <begin position="39"/>
        <end position="60"/>
    </location>
</feature>
<keyword evidence="5 11" id="KW-1133">Transmembrane helix</keyword>
<evidence type="ECO:0000256" key="4">
    <source>
        <dbReference type="ARBA" id="ARBA00022692"/>
    </source>
</evidence>
<feature type="transmembrane region" description="Helical" evidence="11">
    <location>
        <begin position="596"/>
        <end position="615"/>
    </location>
</feature>
<dbReference type="Gene3D" id="3.90.550.10">
    <property type="entry name" value="Spore Coat Polysaccharide Biosynthesis Protein SpsA, Chain A"/>
    <property type="match status" value="4"/>
</dbReference>
<evidence type="ECO:0000256" key="8">
    <source>
        <dbReference type="PIRSR" id="PIRSR605150-1"/>
    </source>
</evidence>
<keyword evidence="13" id="KW-1185">Reference proteome</keyword>
<name>A0A443P4J7_9MAGN</name>
<keyword evidence="4 11" id="KW-0812">Transmembrane</keyword>